<evidence type="ECO:0000313" key="1">
    <source>
        <dbReference type="EMBL" id="KAL2073968.1"/>
    </source>
</evidence>
<accession>A0ABR4CVJ9</accession>
<evidence type="ECO:0000313" key="2">
    <source>
        <dbReference type="Proteomes" id="UP001595075"/>
    </source>
</evidence>
<organism evidence="1 2">
    <name type="scientific">Oculimacula yallundae</name>
    <dbReference type="NCBI Taxonomy" id="86028"/>
    <lineage>
        <taxon>Eukaryota</taxon>
        <taxon>Fungi</taxon>
        <taxon>Dikarya</taxon>
        <taxon>Ascomycota</taxon>
        <taxon>Pezizomycotina</taxon>
        <taxon>Leotiomycetes</taxon>
        <taxon>Helotiales</taxon>
        <taxon>Ploettnerulaceae</taxon>
        <taxon>Oculimacula</taxon>
    </lineage>
</organism>
<proteinExistence type="predicted"/>
<dbReference type="Proteomes" id="UP001595075">
    <property type="component" value="Unassembled WGS sequence"/>
</dbReference>
<dbReference type="EMBL" id="JAZHXI010000002">
    <property type="protein sequence ID" value="KAL2073968.1"/>
    <property type="molecule type" value="Genomic_DNA"/>
</dbReference>
<name>A0ABR4CVJ9_9HELO</name>
<comment type="caution">
    <text evidence="1">The sequence shown here is derived from an EMBL/GenBank/DDBJ whole genome shotgun (WGS) entry which is preliminary data.</text>
</comment>
<sequence>MQATLNQEIHTPNYSLMRRRLDDYGILEKYVKDGSETTSLNRTVGATNSAKEELKSALENTTPTTQKYAESTIEHLRKVKEAADGLSSIAQVRALNEGLARMCSLV</sequence>
<protein>
    <submittedName>
        <fullName evidence="1">Uncharacterized protein</fullName>
    </submittedName>
</protein>
<reference evidence="1 2" key="1">
    <citation type="journal article" date="2024" name="Commun. Biol.">
        <title>Comparative genomic analysis of thermophilic fungi reveals convergent evolutionary adaptations and gene losses.</title>
        <authorList>
            <person name="Steindorff A.S."/>
            <person name="Aguilar-Pontes M.V."/>
            <person name="Robinson A.J."/>
            <person name="Andreopoulos B."/>
            <person name="LaButti K."/>
            <person name="Kuo A."/>
            <person name="Mondo S."/>
            <person name="Riley R."/>
            <person name="Otillar R."/>
            <person name="Haridas S."/>
            <person name="Lipzen A."/>
            <person name="Grimwood J."/>
            <person name="Schmutz J."/>
            <person name="Clum A."/>
            <person name="Reid I.D."/>
            <person name="Moisan M.C."/>
            <person name="Butler G."/>
            <person name="Nguyen T.T.M."/>
            <person name="Dewar K."/>
            <person name="Conant G."/>
            <person name="Drula E."/>
            <person name="Henrissat B."/>
            <person name="Hansel C."/>
            <person name="Singer S."/>
            <person name="Hutchinson M.I."/>
            <person name="de Vries R.P."/>
            <person name="Natvig D.O."/>
            <person name="Powell A.J."/>
            <person name="Tsang A."/>
            <person name="Grigoriev I.V."/>
        </authorList>
    </citation>
    <scope>NUCLEOTIDE SEQUENCE [LARGE SCALE GENOMIC DNA]</scope>
    <source>
        <strain evidence="1 2">CBS 494.80</strain>
    </source>
</reference>
<keyword evidence="2" id="KW-1185">Reference proteome</keyword>
<gene>
    <name evidence="1" type="ORF">VTL71DRAFT_7746</name>
</gene>